<evidence type="ECO:0000313" key="1">
    <source>
        <dbReference type="EMBL" id="RYR47550.1"/>
    </source>
</evidence>
<accession>A0A445C9E5</accession>
<comment type="caution">
    <text evidence="1">The sequence shown here is derived from an EMBL/GenBank/DDBJ whole genome shotgun (WGS) entry which is preliminary data.</text>
</comment>
<name>A0A445C9E5_ARAHY</name>
<dbReference type="EMBL" id="SDMP01000007">
    <property type="protein sequence ID" value="RYR47550.1"/>
    <property type="molecule type" value="Genomic_DNA"/>
</dbReference>
<proteinExistence type="predicted"/>
<reference evidence="1 2" key="1">
    <citation type="submission" date="2019-01" db="EMBL/GenBank/DDBJ databases">
        <title>Sequencing of cultivated peanut Arachis hypogaea provides insights into genome evolution and oil improvement.</title>
        <authorList>
            <person name="Chen X."/>
        </authorList>
    </citation>
    <scope>NUCLEOTIDE SEQUENCE [LARGE SCALE GENOMIC DNA]</scope>
    <source>
        <strain evidence="2">cv. Fuhuasheng</strain>
        <tissue evidence="1">Leaves</tissue>
    </source>
</reference>
<evidence type="ECO:0000313" key="2">
    <source>
        <dbReference type="Proteomes" id="UP000289738"/>
    </source>
</evidence>
<sequence>MDDRVSLKTYEGVRFMCENLYDIVVPFTILFEEPKDIICKRIDPQILKIYLEDSYNSRQNMSLMKQRCKKCFQYITKVDHNTSSLSYTLSYNSESEDEFEGSYEIDDPNVGGNDVDCINEPDVEEVANVLASQHSFGDPSFMRALDHAALNAPEFPQYAHAGISPIFTNYEFVIGIEFSSGEIVIATIKDYTIRRGVDYRVYESEPTTFYAKYVILGQSMNLICDTNDYVTADQMAKNLVECINGVLKGTHNFSVTALVRATFYRLNELFTRKRAKTEARINVGHIFSEAVMIRLKQISEH</sequence>
<dbReference type="Proteomes" id="UP000289738">
    <property type="component" value="Chromosome A07"/>
</dbReference>
<organism evidence="1 2">
    <name type="scientific">Arachis hypogaea</name>
    <name type="common">Peanut</name>
    <dbReference type="NCBI Taxonomy" id="3818"/>
    <lineage>
        <taxon>Eukaryota</taxon>
        <taxon>Viridiplantae</taxon>
        <taxon>Streptophyta</taxon>
        <taxon>Embryophyta</taxon>
        <taxon>Tracheophyta</taxon>
        <taxon>Spermatophyta</taxon>
        <taxon>Magnoliopsida</taxon>
        <taxon>eudicotyledons</taxon>
        <taxon>Gunneridae</taxon>
        <taxon>Pentapetalae</taxon>
        <taxon>rosids</taxon>
        <taxon>fabids</taxon>
        <taxon>Fabales</taxon>
        <taxon>Fabaceae</taxon>
        <taxon>Papilionoideae</taxon>
        <taxon>50 kb inversion clade</taxon>
        <taxon>dalbergioids sensu lato</taxon>
        <taxon>Dalbergieae</taxon>
        <taxon>Pterocarpus clade</taxon>
        <taxon>Arachis</taxon>
    </lineage>
</organism>
<protein>
    <submittedName>
        <fullName evidence="1">Uncharacterized protein</fullName>
    </submittedName>
</protein>
<gene>
    <name evidence="1" type="ORF">Ahy_A07g033481</name>
</gene>
<keyword evidence="2" id="KW-1185">Reference proteome</keyword>
<dbReference type="AlphaFoldDB" id="A0A445C9E5"/>